<dbReference type="Gene3D" id="1.10.510.10">
    <property type="entry name" value="Transferase(Phosphotransferase) domain 1"/>
    <property type="match status" value="1"/>
</dbReference>
<feature type="domain" description="Protein kinase" evidence="11">
    <location>
        <begin position="44"/>
        <end position="307"/>
    </location>
</feature>
<evidence type="ECO:0000256" key="4">
    <source>
        <dbReference type="ARBA" id="ARBA00022741"/>
    </source>
</evidence>
<evidence type="ECO:0000256" key="6">
    <source>
        <dbReference type="ARBA" id="ARBA00022840"/>
    </source>
</evidence>
<feature type="binding site" evidence="9">
    <location>
        <position position="73"/>
    </location>
    <ligand>
        <name>ATP</name>
        <dbReference type="ChEBI" id="CHEBI:30616"/>
    </ligand>
</feature>
<dbReference type="AlphaFoldDB" id="A0A7R9ICA5"/>
<keyword evidence="4 9" id="KW-0547">Nucleotide-binding</keyword>
<sequence length="307" mass="34634">MQETQEKIAHWTVRCAPEDAGRGRTMMHRSSGRNTYDGKIAGLYDLEETLGRGHFAVVKLARHVFTGEKVAVKVIDKSKLDEVSRAHLFQEVRCMKLVQHPNVVRLYEVIDTQTKLYLILELGDGGDLYDYIMRHDAGLGEDKAREYFRQIVRAISYCHRLHVVHRDLKPENVVFFERLGMVKLTDFGFSNRFNPGQKLETSCGSLAYSAPEILLGDSYDAPAVDGLGWLQLVLYPGRANKTLAFSMLTGKLAEGKGVAQIARISSSIVTVLLMLFKLVVVAQIEQAPLGYLLVFRWPCLPLYFVNI</sequence>
<evidence type="ECO:0000256" key="5">
    <source>
        <dbReference type="ARBA" id="ARBA00022777"/>
    </source>
</evidence>
<dbReference type="InterPro" id="IPR000719">
    <property type="entry name" value="Prot_kinase_dom"/>
</dbReference>
<dbReference type="EMBL" id="OE000296">
    <property type="protein sequence ID" value="CAD7453296.1"/>
    <property type="molecule type" value="Genomic_DNA"/>
</dbReference>
<evidence type="ECO:0000256" key="3">
    <source>
        <dbReference type="ARBA" id="ARBA00022679"/>
    </source>
</evidence>
<comment type="similarity">
    <text evidence="10">Belongs to the protein kinase superfamily.</text>
</comment>
<dbReference type="InterPro" id="IPR017441">
    <property type="entry name" value="Protein_kinase_ATP_BS"/>
</dbReference>
<dbReference type="SMART" id="SM00220">
    <property type="entry name" value="S_TKc"/>
    <property type="match status" value="1"/>
</dbReference>
<keyword evidence="5" id="KW-0418">Kinase</keyword>
<dbReference type="PROSITE" id="PS50011">
    <property type="entry name" value="PROTEIN_KINASE_DOM"/>
    <property type="match status" value="1"/>
</dbReference>
<evidence type="ECO:0000256" key="10">
    <source>
        <dbReference type="RuleBase" id="RU000304"/>
    </source>
</evidence>
<dbReference type="InterPro" id="IPR008271">
    <property type="entry name" value="Ser/Thr_kinase_AS"/>
</dbReference>
<dbReference type="EC" id="2.7.11.1" evidence="1"/>
<dbReference type="PROSITE" id="PS00107">
    <property type="entry name" value="PROTEIN_KINASE_ATP"/>
    <property type="match status" value="1"/>
</dbReference>
<evidence type="ECO:0000256" key="2">
    <source>
        <dbReference type="ARBA" id="ARBA00022527"/>
    </source>
</evidence>
<keyword evidence="3" id="KW-0808">Transferase</keyword>
<dbReference type="GO" id="GO:0005737">
    <property type="term" value="C:cytoplasm"/>
    <property type="evidence" value="ECO:0007669"/>
    <property type="project" value="TreeGrafter"/>
</dbReference>
<evidence type="ECO:0000256" key="1">
    <source>
        <dbReference type="ARBA" id="ARBA00012513"/>
    </source>
</evidence>
<dbReference type="GO" id="GO:0035556">
    <property type="term" value="P:intracellular signal transduction"/>
    <property type="evidence" value="ECO:0007669"/>
    <property type="project" value="TreeGrafter"/>
</dbReference>
<organism evidence="12">
    <name type="scientific">Timema tahoe</name>
    <dbReference type="NCBI Taxonomy" id="61484"/>
    <lineage>
        <taxon>Eukaryota</taxon>
        <taxon>Metazoa</taxon>
        <taxon>Ecdysozoa</taxon>
        <taxon>Arthropoda</taxon>
        <taxon>Hexapoda</taxon>
        <taxon>Insecta</taxon>
        <taxon>Pterygota</taxon>
        <taxon>Neoptera</taxon>
        <taxon>Polyneoptera</taxon>
        <taxon>Phasmatodea</taxon>
        <taxon>Timematodea</taxon>
        <taxon>Timematoidea</taxon>
        <taxon>Timematidae</taxon>
        <taxon>Timema</taxon>
    </lineage>
</organism>
<dbReference type="PROSITE" id="PS00108">
    <property type="entry name" value="PROTEIN_KINASE_ST"/>
    <property type="match status" value="1"/>
</dbReference>
<accession>A0A7R9ICA5</accession>
<evidence type="ECO:0000313" key="12">
    <source>
        <dbReference type="EMBL" id="CAD7453296.1"/>
    </source>
</evidence>
<evidence type="ECO:0000256" key="7">
    <source>
        <dbReference type="ARBA" id="ARBA00047899"/>
    </source>
</evidence>
<name>A0A7R9ICA5_9NEOP</name>
<comment type="catalytic activity">
    <reaction evidence="7">
        <text>L-threonyl-[protein] + ATP = O-phospho-L-threonyl-[protein] + ADP + H(+)</text>
        <dbReference type="Rhea" id="RHEA:46608"/>
        <dbReference type="Rhea" id="RHEA-COMP:11060"/>
        <dbReference type="Rhea" id="RHEA-COMP:11605"/>
        <dbReference type="ChEBI" id="CHEBI:15378"/>
        <dbReference type="ChEBI" id="CHEBI:30013"/>
        <dbReference type="ChEBI" id="CHEBI:30616"/>
        <dbReference type="ChEBI" id="CHEBI:61977"/>
        <dbReference type="ChEBI" id="CHEBI:456216"/>
        <dbReference type="EC" id="2.7.11.1"/>
    </reaction>
</comment>
<gene>
    <name evidence="12" type="ORF">TTEB3V08_LOCUS1443</name>
</gene>
<evidence type="ECO:0000256" key="8">
    <source>
        <dbReference type="ARBA" id="ARBA00048679"/>
    </source>
</evidence>
<reference evidence="12" key="1">
    <citation type="submission" date="2020-11" db="EMBL/GenBank/DDBJ databases">
        <authorList>
            <person name="Tran Van P."/>
        </authorList>
    </citation>
    <scope>NUCLEOTIDE SEQUENCE</scope>
</reference>
<dbReference type="PANTHER" id="PTHR24346:SF45">
    <property type="entry name" value="PROTEIN KINASE DOMAIN-CONTAINING PROTEIN"/>
    <property type="match status" value="1"/>
</dbReference>
<protein>
    <recommendedName>
        <fullName evidence="1">non-specific serine/threonine protein kinase</fullName>
        <ecNumber evidence="1">2.7.11.1</ecNumber>
    </recommendedName>
</protein>
<dbReference type="FunFam" id="3.30.200.20:FF:000003">
    <property type="entry name" value="Non-specific serine/threonine protein kinase"/>
    <property type="match status" value="1"/>
</dbReference>
<dbReference type="GO" id="GO:0004674">
    <property type="term" value="F:protein serine/threonine kinase activity"/>
    <property type="evidence" value="ECO:0007669"/>
    <property type="project" value="UniProtKB-KW"/>
</dbReference>
<evidence type="ECO:0000259" key="11">
    <source>
        <dbReference type="PROSITE" id="PS50011"/>
    </source>
</evidence>
<dbReference type="SUPFAM" id="SSF56112">
    <property type="entry name" value="Protein kinase-like (PK-like)"/>
    <property type="match status" value="1"/>
</dbReference>
<proteinExistence type="inferred from homology"/>
<keyword evidence="6 9" id="KW-0067">ATP-binding</keyword>
<dbReference type="FunFam" id="1.10.510.10:FF:000571">
    <property type="entry name" value="Maternal embryonic leucine zipper kinase"/>
    <property type="match status" value="1"/>
</dbReference>
<keyword evidence="2 10" id="KW-0723">Serine/threonine-protein kinase</keyword>
<evidence type="ECO:0000256" key="9">
    <source>
        <dbReference type="PROSITE-ProRule" id="PRU10141"/>
    </source>
</evidence>
<comment type="catalytic activity">
    <reaction evidence="8">
        <text>L-seryl-[protein] + ATP = O-phospho-L-seryl-[protein] + ADP + H(+)</text>
        <dbReference type="Rhea" id="RHEA:17989"/>
        <dbReference type="Rhea" id="RHEA-COMP:9863"/>
        <dbReference type="Rhea" id="RHEA-COMP:11604"/>
        <dbReference type="ChEBI" id="CHEBI:15378"/>
        <dbReference type="ChEBI" id="CHEBI:29999"/>
        <dbReference type="ChEBI" id="CHEBI:30616"/>
        <dbReference type="ChEBI" id="CHEBI:83421"/>
        <dbReference type="ChEBI" id="CHEBI:456216"/>
        <dbReference type="EC" id="2.7.11.1"/>
    </reaction>
</comment>
<dbReference type="InterPro" id="IPR011009">
    <property type="entry name" value="Kinase-like_dom_sf"/>
</dbReference>
<dbReference type="Pfam" id="PF00069">
    <property type="entry name" value="Pkinase"/>
    <property type="match status" value="1"/>
</dbReference>
<dbReference type="GO" id="GO:0005524">
    <property type="term" value="F:ATP binding"/>
    <property type="evidence" value="ECO:0007669"/>
    <property type="project" value="UniProtKB-UniRule"/>
</dbReference>
<dbReference type="PANTHER" id="PTHR24346">
    <property type="entry name" value="MAP/MICROTUBULE AFFINITY-REGULATING KINASE"/>
    <property type="match status" value="1"/>
</dbReference>